<feature type="compositionally biased region" description="Low complexity" evidence="1">
    <location>
        <begin position="218"/>
        <end position="252"/>
    </location>
</feature>
<protein>
    <submittedName>
        <fullName evidence="2">Uncharacterized protein</fullName>
    </submittedName>
</protein>
<feature type="region of interest" description="Disordered" evidence="1">
    <location>
        <begin position="218"/>
        <end position="278"/>
    </location>
</feature>
<dbReference type="AlphaFoldDB" id="A0A430KYC0"/>
<reference evidence="2 3" key="1">
    <citation type="submission" date="2017-06" db="EMBL/GenBank/DDBJ databases">
        <title>Comparative genomic analysis of Ambrosia Fusariam Clade fungi.</title>
        <authorList>
            <person name="Stajich J.E."/>
            <person name="Carrillo J."/>
            <person name="Kijimoto T."/>
            <person name="Eskalen A."/>
            <person name="O'Donnell K."/>
            <person name="Kasson M."/>
        </authorList>
    </citation>
    <scope>NUCLEOTIDE SEQUENCE [LARGE SCALE GENOMIC DNA]</scope>
    <source>
        <strain evidence="2 3">UCR1854</strain>
    </source>
</reference>
<gene>
    <name evidence="2" type="ORF">BHE90_017134</name>
</gene>
<evidence type="ECO:0000313" key="3">
    <source>
        <dbReference type="Proteomes" id="UP000287124"/>
    </source>
</evidence>
<organism evidence="2 3">
    <name type="scientific">Fusarium euwallaceae</name>
    <dbReference type="NCBI Taxonomy" id="1147111"/>
    <lineage>
        <taxon>Eukaryota</taxon>
        <taxon>Fungi</taxon>
        <taxon>Dikarya</taxon>
        <taxon>Ascomycota</taxon>
        <taxon>Pezizomycotina</taxon>
        <taxon>Sordariomycetes</taxon>
        <taxon>Hypocreomycetidae</taxon>
        <taxon>Hypocreales</taxon>
        <taxon>Nectriaceae</taxon>
        <taxon>Fusarium</taxon>
        <taxon>Fusarium solani species complex</taxon>
    </lineage>
</organism>
<dbReference type="Proteomes" id="UP000287124">
    <property type="component" value="Unassembled WGS sequence"/>
</dbReference>
<comment type="caution">
    <text evidence="2">The sequence shown here is derived from an EMBL/GenBank/DDBJ whole genome shotgun (WGS) entry which is preliminary data.</text>
</comment>
<accession>A0A430KYC0</accession>
<sequence length="291" mass="32288">MPSGKRVILWDNTKATSPPSFKRCLLFILLLFITRSPICTNTLSSSPVLSLVYFFQAHALPSSLALIRSSLRLWNVHVAPGLAPSPRAVAHQFIIALCTASHLVLMTLCRQQLSRLDNFPCIGSRARLSLRAYTVIYHIKLFVMSSYNYEDDDVYYGPGCCMKCCRALDVGNHDACGACYCRRSFKPDYDRDIQTGWSLGQYYPGRRLEDWTDVSNSAAPVVNSNNQGEHGTSSRSTSGSTSHTTHDTITASKARQPSEQTGGSEDSKKSKEGKKAKPKSFFATLLSWIWG</sequence>
<name>A0A430KYC0_9HYPO</name>
<feature type="compositionally biased region" description="Basic and acidic residues" evidence="1">
    <location>
        <begin position="265"/>
        <end position="275"/>
    </location>
</feature>
<evidence type="ECO:0000256" key="1">
    <source>
        <dbReference type="SAM" id="MobiDB-lite"/>
    </source>
</evidence>
<keyword evidence="3" id="KW-1185">Reference proteome</keyword>
<dbReference type="EMBL" id="MIKF01000823">
    <property type="protein sequence ID" value="RTE68489.1"/>
    <property type="molecule type" value="Genomic_DNA"/>
</dbReference>
<proteinExistence type="predicted"/>
<evidence type="ECO:0000313" key="2">
    <source>
        <dbReference type="EMBL" id="RTE68489.1"/>
    </source>
</evidence>